<evidence type="ECO:0000256" key="1">
    <source>
        <dbReference type="ARBA" id="ARBA00001968"/>
    </source>
</evidence>
<dbReference type="Proteomes" id="UP000234341">
    <property type="component" value="Unassembled WGS sequence"/>
</dbReference>
<evidence type="ECO:0000313" key="7">
    <source>
        <dbReference type="Proteomes" id="UP000234341"/>
    </source>
</evidence>
<dbReference type="GO" id="GO:0008948">
    <property type="term" value="F:oxaloacetate decarboxylase activity"/>
    <property type="evidence" value="ECO:0007669"/>
    <property type="project" value="TreeGrafter"/>
</dbReference>
<feature type="binding site" evidence="5">
    <location>
        <begin position="95"/>
        <end position="98"/>
    </location>
    <ligand>
        <name>substrate</name>
    </ligand>
</feature>
<evidence type="ECO:0000256" key="5">
    <source>
        <dbReference type="PIRSR" id="PIRSR605493-1"/>
    </source>
</evidence>
<dbReference type="GO" id="GO:0046872">
    <property type="term" value="F:metal ion binding"/>
    <property type="evidence" value="ECO:0007669"/>
    <property type="project" value="UniProtKB-KW"/>
</dbReference>
<accession>A0A2N5C2P7</accession>
<dbReference type="Pfam" id="PF03737">
    <property type="entry name" value="RraA-like"/>
    <property type="match status" value="1"/>
</dbReference>
<dbReference type="Gene3D" id="3.50.30.40">
    <property type="entry name" value="Ribonuclease E inhibitor RraA/RraA-like"/>
    <property type="match status" value="1"/>
</dbReference>
<dbReference type="InterPro" id="IPR005493">
    <property type="entry name" value="RraA/RraA-like"/>
</dbReference>
<dbReference type="PANTHER" id="PTHR33254">
    <property type="entry name" value="4-HYDROXY-4-METHYL-2-OXOGLUTARATE ALDOLASE 3-RELATED"/>
    <property type="match status" value="1"/>
</dbReference>
<proteinExistence type="predicted"/>
<evidence type="ECO:0000256" key="2">
    <source>
        <dbReference type="ARBA" id="ARBA00016549"/>
    </source>
</evidence>
<feature type="binding site" evidence="5">
    <location>
        <position position="118"/>
    </location>
    <ligand>
        <name>Mg(2+)</name>
        <dbReference type="ChEBI" id="CHEBI:18420"/>
    </ligand>
</feature>
<dbReference type="GO" id="GO:0047443">
    <property type="term" value="F:4-hydroxy-4-methyl-2-oxoglutarate aldolase activity"/>
    <property type="evidence" value="ECO:0007669"/>
    <property type="project" value="TreeGrafter"/>
</dbReference>
<keyword evidence="5" id="KW-0479">Metal-binding</keyword>
<dbReference type="RefSeq" id="WP_101685487.1">
    <property type="nucleotide sequence ID" value="NZ_PJRP01000027.1"/>
</dbReference>
<dbReference type="InterPro" id="IPR036704">
    <property type="entry name" value="RraA/RraA-like_sf"/>
</dbReference>
<gene>
    <name evidence="6" type="ORF">CYJ10_32150</name>
</gene>
<dbReference type="OrthoDB" id="9805307at2"/>
<comment type="caution">
    <text evidence="6">The sequence shown here is derived from an EMBL/GenBank/DDBJ whole genome shotgun (WGS) entry which is preliminary data.</text>
</comment>
<name>A0A2N5C2P7_9BURK</name>
<dbReference type="AlphaFoldDB" id="A0A2N5C2P7"/>
<comment type="cofactor">
    <cofactor evidence="5">
        <name>Mg(2+)</name>
        <dbReference type="ChEBI" id="CHEBI:18420"/>
    </cofactor>
</comment>
<dbReference type="EMBL" id="PJRP01000027">
    <property type="protein sequence ID" value="PLP96460.1"/>
    <property type="molecule type" value="Genomic_DNA"/>
</dbReference>
<dbReference type="CDD" id="cd16841">
    <property type="entry name" value="RraA_family"/>
    <property type="match status" value="1"/>
</dbReference>
<comment type="cofactor">
    <cofactor evidence="1">
        <name>a divalent metal cation</name>
        <dbReference type="ChEBI" id="CHEBI:60240"/>
    </cofactor>
</comment>
<protein>
    <recommendedName>
        <fullName evidence="2">Putative 4-hydroxy-4-methyl-2-oxoglutarate aldolase</fullName>
    </recommendedName>
    <alternativeName>
        <fullName evidence="3">Regulator of ribonuclease activity homolog</fullName>
    </alternativeName>
    <alternativeName>
        <fullName evidence="4">RraA-like protein</fullName>
    </alternativeName>
</protein>
<evidence type="ECO:0000256" key="3">
    <source>
        <dbReference type="ARBA" id="ARBA00029596"/>
    </source>
</evidence>
<reference evidence="6 7" key="1">
    <citation type="submission" date="2017-12" db="EMBL/GenBank/DDBJ databases">
        <title>Genome sequence of the active heterotrophic nitrifier-denitrifier, Cupriavidus pauculus UM1.</title>
        <authorList>
            <person name="Putonti C."/>
            <person name="Castignetti D."/>
        </authorList>
    </citation>
    <scope>NUCLEOTIDE SEQUENCE [LARGE SCALE GENOMIC DNA]</scope>
    <source>
        <strain evidence="6 7">UM1</strain>
    </source>
</reference>
<organism evidence="6 7">
    <name type="scientific">Cupriavidus pauculus</name>
    <dbReference type="NCBI Taxonomy" id="82633"/>
    <lineage>
        <taxon>Bacteria</taxon>
        <taxon>Pseudomonadati</taxon>
        <taxon>Pseudomonadota</taxon>
        <taxon>Betaproteobacteria</taxon>
        <taxon>Burkholderiales</taxon>
        <taxon>Burkholderiaceae</taxon>
        <taxon>Cupriavidus</taxon>
    </lineage>
</organism>
<keyword evidence="5" id="KW-0460">Magnesium</keyword>
<evidence type="ECO:0000313" key="6">
    <source>
        <dbReference type="EMBL" id="PLP96460.1"/>
    </source>
</evidence>
<feature type="binding site" evidence="5">
    <location>
        <position position="117"/>
    </location>
    <ligand>
        <name>substrate</name>
    </ligand>
</feature>
<evidence type="ECO:0000256" key="4">
    <source>
        <dbReference type="ARBA" id="ARBA00030169"/>
    </source>
</evidence>
<sequence>MDGASTLSKSLLDAAGALSTAEISDALDYLKLPGSALGIGLQAGEPRIFGQAFTVAFVPVDTATPGTVGDYLDDIPEGAVAVLDNSGRVDCTVWGGIMSQIAAHRGIAGTVINGVCRDTEEAQKANYPLYARGRFMRTGKDRVQVSTVGAVVSLGDVRVKPRDYIVADADGVVVIPAARAAEVFERAIRTREVEGKILEAALAGASLGEARRQFGYHTLQRTGH</sequence>
<dbReference type="SUPFAM" id="SSF89562">
    <property type="entry name" value="RraA-like"/>
    <property type="match status" value="1"/>
</dbReference>
<dbReference type="PANTHER" id="PTHR33254:SF4">
    <property type="entry name" value="4-HYDROXY-4-METHYL-2-OXOGLUTARATE ALDOLASE 3-RELATED"/>
    <property type="match status" value="1"/>
</dbReference>